<organism evidence="9 10">
    <name type="scientific">Sphingomonas paeninsulae</name>
    <dbReference type="NCBI Taxonomy" id="2319844"/>
    <lineage>
        <taxon>Bacteria</taxon>
        <taxon>Pseudomonadati</taxon>
        <taxon>Pseudomonadota</taxon>
        <taxon>Alphaproteobacteria</taxon>
        <taxon>Sphingomonadales</taxon>
        <taxon>Sphingomonadaceae</taxon>
        <taxon>Sphingomonas</taxon>
    </lineage>
</organism>
<keyword evidence="4" id="KW-0479">Metal-binding</keyword>
<evidence type="ECO:0000256" key="3">
    <source>
        <dbReference type="ARBA" id="ARBA00020071"/>
    </source>
</evidence>
<sequence length="314" mass="36181">MKLRRYVLAALALLASVPAQAAGDTVALTFDDLPIMTLLHAQSYADYTNKILLRGLRRHHLPAIGFVNEGKFDDLERAAQIDILRQWLDAGMNLGNHTFSHESPNKLLADGYIRDIARGEQVTRPMLAARHRDLRWFRHPYLETGMPLATKLKINNWLAAHGYRIAPVTMENSDWLFSEPYDDAIARHDKARIRRIKASYLAYTAKIVPWYQRAGHQLLGRDMSFVMLLHDTRLNADCIDDLAALFKKNRLRPVTLEKAMSDPAYRIVDPYVGADGIEWLERWSQQLHKELPWDSFMDPPAEIDAEYTRIDHDR</sequence>
<dbReference type="EMBL" id="CP032829">
    <property type="protein sequence ID" value="AYJ86796.1"/>
    <property type="molecule type" value="Genomic_DNA"/>
</dbReference>
<dbReference type="KEGG" id="spha:D3Y57_13580"/>
<dbReference type="Proteomes" id="UP000276254">
    <property type="component" value="Chromosome"/>
</dbReference>
<keyword evidence="10" id="KW-1185">Reference proteome</keyword>
<name>A0A494TLU8_SPHPE</name>
<evidence type="ECO:0000256" key="6">
    <source>
        <dbReference type="ARBA" id="ARBA00032976"/>
    </source>
</evidence>
<reference evidence="9 10" key="1">
    <citation type="submission" date="2018-09" db="EMBL/GenBank/DDBJ databases">
        <title>Sphingomonas peninsula sp. nov., isolated from fildes peninsula, Antarctic soil.</title>
        <authorList>
            <person name="Yingchao G."/>
        </authorList>
    </citation>
    <scope>NUCLEOTIDE SEQUENCE [LARGE SCALE GENOMIC DNA]</scope>
    <source>
        <strain evidence="9 10">YZ-8</strain>
    </source>
</reference>
<dbReference type="SUPFAM" id="SSF88713">
    <property type="entry name" value="Glycoside hydrolase/deacetylase"/>
    <property type="match status" value="1"/>
</dbReference>
<evidence type="ECO:0000256" key="5">
    <source>
        <dbReference type="ARBA" id="ARBA00022801"/>
    </source>
</evidence>
<accession>A0A494TLU8</accession>
<protein>
    <recommendedName>
        <fullName evidence="3">Chitooligosaccharide deacetylase</fullName>
    </recommendedName>
    <alternativeName>
        <fullName evidence="6">Nodulation protein B</fullName>
    </alternativeName>
</protein>
<evidence type="ECO:0000256" key="4">
    <source>
        <dbReference type="ARBA" id="ARBA00022723"/>
    </source>
</evidence>
<dbReference type="PANTHER" id="PTHR10587">
    <property type="entry name" value="GLYCOSYL TRANSFERASE-RELATED"/>
    <property type="match status" value="1"/>
</dbReference>
<dbReference type="InterPro" id="IPR002509">
    <property type="entry name" value="NODB_dom"/>
</dbReference>
<dbReference type="PANTHER" id="PTHR10587:SF133">
    <property type="entry name" value="CHITIN DEACETYLASE 1-RELATED"/>
    <property type="match status" value="1"/>
</dbReference>
<dbReference type="AlphaFoldDB" id="A0A494TLU8"/>
<feature type="domain" description="NodB homology" evidence="8">
    <location>
        <begin position="23"/>
        <end position="144"/>
    </location>
</feature>
<keyword evidence="5" id="KW-0378">Hydrolase</keyword>
<evidence type="ECO:0000256" key="1">
    <source>
        <dbReference type="ARBA" id="ARBA00003236"/>
    </source>
</evidence>
<keyword evidence="7" id="KW-0732">Signal</keyword>
<evidence type="ECO:0000313" key="9">
    <source>
        <dbReference type="EMBL" id="AYJ86796.1"/>
    </source>
</evidence>
<evidence type="ECO:0000256" key="7">
    <source>
        <dbReference type="SAM" id="SignalP"/>
    </source>
</evidence>
<dbReference type="InterPro" id="IPR050248">
    <property type="entry name" value="Polysacc_deacetylase_ArnD"/>
</dbReference>
<comment type="function">
    <text evidence="1">Is involved in generating a small heat-stable compound (Nod), an acylated oligomer of N-acetylglucosamine, that stimulates mitosis in various plant protoplasts.</text>
</comment>
<evidence type="ECO:0000313" key="10">
    <source>
        <dbReference type="Proteomes" id="UP000276254"/>
    </source>
</evidence>
<dbReference type="Pfam" id="PF01522">
    <property type="entry name" value="Polysacc_deac_1"/>
    <property type="match status" value="1"/>
</dbReference>
<evidence type="ECO:0000256" key="2">
    <source>
        <dbReference type="ARBA" id="ARBA00010973"/>
    </source>
</evidence>
<proteinExistence type="inferred from homology"/>
<dbReference type="GO" id="GO:0016020">
    <property type="term" value="C:membrane"/>
    <property type="evidence" value="ECO:0007669"/>
    <property type="project" value="TreeGrafter"/>
</dbReference>
<dbReference type="CDD" id="cd10960">
    <property type="entry name" value="CE4_NodB_like_1"/>
    <property type="match status" value="1"/>
</dbReference>
<evidence type="ECO:0000259" key="8">
    <source>
        <dbReference type="Pfam" id="PF01522"/>
    </source>
</evidence>
<dbReference type="GO" id="GO:0016810">
    <property type="term" value="F:hydrolase activity, acting on carbon-nitrogen (but not peptide) bonds"/>
    <property type="evidence" value="ECO:0007669"/>
    <property type="project" value="InterPro"/>
</dbReference>
<dbReference type="OrthoDB" id="115239at2"/>
<feature type="chain" id="PRO_5019768864" description="Chitooligosaccharide deacetylase" evidence="7">
    <location>
        <begin position="22"/>
        <end position="314"/>
    </location>
</feature>
<dbReference type="InterPro" id="IPR011330">
    <property type="entry name" value="Glyco_hydro/deAcase_b/a-brl"/>
</dbReference>
<gene>
    <name evidence="9" type="ORF">D3Y57_13580</name>
</gene>
<dbReference type="Gene3D" id="3.20.20.370">
    <property type="entry name" value="Glycoside hydrolase/deacetylase"/>
    <property type="match status" value="1"/>
</dbReference>
<feature type="signal peptide" evidence="7">
    <location>
        <begin position="1"/>
        <end position="21"/>
    </location>
</feature>
<comment type="similarity">
    <text evidence="2">Belongs to the polysaccharide deacetylase family.</text>
</comment>
<dbReference type="GO" id="GO:0046872">
    <property type="term" value="F:metal ion binding"/>
    <property type="evidence" value="ECO:0007669"/>
    <property type="project" value="UniProtKB-KW"/>
</dbReference>
<dbReference type="GO" id="GO:0005975">
    <property type="term" value="P:carbohydrate metabolic process"/>
    <property type="evidence" value="ECO:0007669"/>
    <property type="project" value="InterPro"/>
</dbReference>